<dbReference type="InterPro" id="IPR017972">
    <property type="entry name" value="Cyt_P450_CS"/>
</dbReference>
<evidence type="ECO:0000256" key="4">
    <source>
        <dbReference type="ARBA" id="ARBA00022989"/>
    </source>
</evidence>
<organism evidence="7 8">
    <name type="scientific">Escallonia rubra</name>
    <dbReference type="NCBI Taxonomy" id="112253"/>
    <lineage>
        <taxon>Eukaryota</taxon>
        <taxon>Viridiplantae</taxon>
        <taxon>Streptophyta</taxon>
        <taxon>Embryophyta</taxon>
        <taxon>Tracheophyta</taxon>
        <taxon>Spermatophyta</taxon>
        <taxon>Magnoliopsida</taxon>
        <taxon>eudicotyledons</taxon>
        <taxon>Gunneridae</taxon>
        <taxon>Pentapetalae</taxon>
        <taxon>asterids</taxon>
        <taxon>campanulids</taxon>
        <taxon>Escalloniales</taxon>
        <taxon>Escalloniaceae</taxon>
        <taxon>Escallonia</taxon>
    </lineage>
</organism>
<evidence type="ECO:0000313" key="7">
    <source>
        <dbReference type="EMBL" id="KAK2985236.1"/>
    </source>
</evidence>
<dbReference type="EMBL" id="JAVXUO010001181">
    <property type="protein sequence ID" value="KAK2985236.1"/>
    <property type="molecule type" value="Genomic_DNA"/>
</dbReference>
<dbReference type="InterPro" id="IPR001128">
    <property type="entry name" value="Cyt_P450"/>
</dbReference>
<keyword evidence="4" id="KW-1133">Transmembrane helix</keyword>
<dbReference type="GO" id="GO:0020037">
    <property type="term" value="F:heme binding"/>
    <property type="evidence" value="ECO:0007669"/>
    <property type="project" value="InterPro"/>
</dbReference>
<comment type="caution">
    <text evidence="7">The sequence shown here is derived from an EMBL/GenBank/DDBJ whole genome shotgun (WGS) entry which is preliminary data.</text>
</comment>
<reference evidence="7" key="1">
    <citation type="submission" date="2022-12" db="EMBL/GenBank/DDBJ databases">
        <title>Draft genome assemblies for two species of Escallonia (Escalloniales).</title>
        <authorList>
            <person name="Chanderbali A."/>
            <person name="Dervinis C."/>
            <person name="Anghel I."/>
            <person name="Soltis D."/>
            <person name="Soltis P."/>
            <person name="Zapata F."/>
        </authorList>
    </citation>
    <scope>NUCLEOTIDE SEQUENCE</scope>
    <source>
        <strain evidence="7">UCBG92.1500</strain>
        <tissue evidence="7">Leaf</tissue>
    </source>
</reference>
<dbReference type="PROSITE" id="PS00086">
    <property type="entry name" value="CYTOCHROME_P450"/>
    <property type="match status" value="1"/>
</dbReference>
<evidence type="ECO:0000256" key="2">
    <source>
        <dbReference type="ARBA" id="ARBA00022692"/>
    </source>
</evidence>
<evidence type="ECO:0000256" key="1">
    <source>
        <dbReference type="ARBA" id="ARBA00004167"/>
    </source>
</evidence>
<keyword evidence="5 6" id="KW-0408">Iron</keyword>
<dbReference type="GO" id="GO:0016020">
    <property type="term" value="C:membrane"/>
    <property type="evidence" value="ECO:0007669"/>
    <property type="project" value="UniProtKB-SubCell"/>
</dbReference>
<gene>
    <name evidence="7" type="ORF">RJ640_015944</name>
</gene>
<keyword evidence="3 6" id="KW-0479">Metal-binding</keyword>
<dbReference type="AlphaFoldDB" id="A0AA88RLM3"/>
<name>A0AA88RLM3_9ASTE</name>
<dbReference type="GO" id="GO:0005506">
    <property type="term" value="F:iron ion binding"/>
    <property type="evidence" value="ECO:0007669"/>
    <property type="project" value="InterPro"/>
</dbReference>
<sequence length="123" mass="14154">MRYSWNVAREVLRLMLPGAGAYREAITDFTYVGYRIPKIQTAFQIQKSLIHQDPVDTDPRHIRSFVPFGGGPRMCPGNEYARIAILVFVHNVVTKFRWEKLLPNYERVLTTFIPTMAQGLPVS</sequence>
<dbReference type="Proteomes" id="UP001187471">
    <property type="component" value="Unassembled WGS sequence"/>
</dbReference>
<dbReference type="Pfam" id="PF00067">
    <property type="entry name" value="p450"/>
    <property type="match status" value="1"/>
</dbReference>
<keyword evidence="6" id="KW-0560">Oxidoreductase</keyword>
<protein>
    <recommendedName>
        <fullName evidence="9">Cytochrome P450</fullName>
    </recommendedName>
</protein>
<evidence type="ECO:0000256" key="3">
    <source>
        <dbReference type="ARBA" id="ARBA00022723"/>
    </source>
</evidence>
<evidence type="ECO:0000256" key="6">
    <source>
        <dbReference type="RuleBase" id="RU000461"/>
    </source>
</evidence>
<evidence type="ECO:0000256" key="5">
    <source>
        <dbReference type="ARBA" id="ARBA00023004"/>
    </source>
</evidence>
<keyword evidence="6" id="KW-0503">Monooxygenase</keyword>
<evidence type="ECO:0008006" key="9">
    <source>
        <dbReference type="Google" id="ProtNLM"/>
    </source>
</evidence>
<keyword evidence="2" id="KW-0812">Transmembrane</keyword>
<dbReference type="InterPro" id="IPR036396">
    <property type="entry name" value="Cyt_P450_sf"/>
</dbReference>
<keyword evidence="6" id="KW-0349">Heme</keyword>
<dbReference type="SUPFAM" id="SSF48264">
    <property type="entry name" value="Cytochrome P450"/>
    <property type="match status" value="1"/>
</dbReference>
<dbReference type="GO" id="GO:0004497">
    <property type="term" value="F:monooxygenase activity"/>
    <property type="evidence" value="ECO:0007669"/>
    <property type="project" value="UniProtKB-KW"/>
</dbReference>
<keyword evidence="8" id="KW-1185">Reference proteome</keyword>
<dbReference type="GO" id="GO:0016125">
    <property type="term" value="P:sterol metabolic process"/>
    <property type="evidence" value="ECO:0007669"/>
    <property type="project" value="TreeGrafter"/>
</dbReference>
<dbReference type="Gene3D" id="1.10.630.10">
    <property type="entry name" value="Cytochrome P450"/>
    <property type="match status" value="1"/>
</dbReference>
<dbReference type="PANTHER" id="PTHR24286:SF53">
    <property type="entry name" value="BETA-AMYRIN 28-OXIDASE-LIKE"/>
    <property type="match status" value="1"/>
</dbReference>
<dbReference type="GO" id="GO:0016705">
    <property type="term" value="F:oxidoreductase activity, acting on paired donors, with incorporation or reduction of molecular oxygen"/>
    <property type="evidence" value="ECO:0007669"/>
    <property type="project" value="InterPro"/>
</dbReference>
<dbReference type="PANTHER" id="PTHR24286">
    <property type="entry name" value="CYTOCHROME P450 26"/>
    <property type="match status" value="1"/>
</dbReference>
<comment type="subcellular location">
    <subcellularLocation>
        <location evidence="1">Membrane</location>
        <topology evidence="1">Single-pass membrane protein</topology>
    </subcellularLocation>
</comment>
<evidence type="ECO:0000313" key="8">
    <source>
        <dbReference type="Proteomes" id="UP001187471"/>
    </source>
</evidence>
<proteinExistence type="inferred from homology"/>
<comment type="similarity">
    <text evidence="6">Belongs to the cytochrome P450 family.</text>
</comment>
<accession>A0AA88RLM3</accession>
<keyword evidence="4" id="KW-0472">Membrane</keyword>